<proteinExistence type="predicted"/>
<gene>
    <name evidence="1" type="ORF">U0070_026803</name>
</gene>
<accession>A0AAW0I6Z4</accession>
<reference evidence="1 2" key="1">
    <citation type="journal article" date="2023" name="bioRxiv">
        <title>Conserved and derived expression patterns and positive selection on dental genes reveal complex evolutionary context of ever-growing rodent molars.</title>
        <authorList>
            <person name="Calamari Z.T."/>
            <person name="Song A."/>
            <person name="Cohen E."/>
            <person name="Akter M."/>
            <person name="Roy R.D."/>
            <person name="Hallikas O."/>
            <person name="Christensen M.M."/>
            <person name="Li P."/>
            <person name="Marangoni P."/>
            <person name="Jernvall J."/>
            <person name="Klein O.D."/>
        </authorList>
    </citation>
    <scope>NUCLEOTIDE SEQUENCE [LARGE SCALE GENOMIC DNA]</scope>
    <source>
        <strain evidence="1">V071</strain>
    </source>
</reference>
<evidence type="ECO:0000313" key="2">
    <source>
        <dbReference type="Proteomes" id="UP001488838"/>
    </source>
</evidence>
<dbReference type="Proteomes" id="UP001488838">
    <property type="component" value="Unassembled WGS sequence"/>
</dbReference>
<keyword evidence="2" id="KW-1185">Reference proteome</keyword>
<comment type="caution">
    <text evidence="1">The sequence shown here is derived from an EMBL/GenBank/DDBJ whole genome shotgun (WGS) entry which is preliminary data.</text>
</comment>
<organism evidence="1 2">
    <name type="scientific">Myodes glareolus</name>
    <name type="common">Bank vole</name>
    <name type="synonym">Clethrionomys glareolus</name>
    <dbReference type="NCBI Taxonomy" id="447135"/>
    <lineage>
        <taxon>Eukaryota</taxon>
        <taxon>Metazoa</taxon>
        <taxon>Chordata</taxon>
        <taxon>Craniata</taxon>
        <taxon>Vertebrata</taxon>
        <taxon>Euteleostomi</taxon>
        <taxon>Mammalia</taxon>
        <taxon>Eutheria</taxon>
        <taxon>Euarchontoglires</taxon>
        <taxon>Glires</taxon>
        <taxon>Rodentia</taxon>
        <taxon>Myomorpha</taxon>
        <taxon>Muroidea</taxon>
        <taxon>Cricetidae</taxon>
        <taxon>Arvicolinae</taxon>
        <taxon>Myodes</taxon>
    </lineage>
</organism>
<sequence length="282" mass="31378">MTGSFKGAVEMMGALPIWMRLFHHMLPTLAPRRSGRREVESLPKIQAGKAGSEKVLGKRMGVVCDTEMEHLARNGHITRTTRIKLSEVTTATKTSTIARQDGDNIYLGKLDSHLSNVTPISFELGMSTVWESVTMQTEGFREGTGLRSSEKDIGQKKADRYSSALVLLCDLVPPLKSRPVTKTLPEQGCSNMVCFFAFDSHVTYCLATVPKATGLISHRLNLNNCEQNKPLLLRNILMKFSCEDWRILVLTIRESAVSSGLSSQHRVSAQKLNKKMNLMKII</sequence>
<dbReference type="AlphaFoldDB" id="A0AAW0I6Z4"/>
<dbReference type="EMBL" id="JBBHLL010000202">
    <property type="protein sequence ID" value="KAK7810180.1"/>
    <property type="molecule type" value="Genomic_DNA"/>
</dbReference>
<name>A0AAW0I6Z4_MYOGA</name>
<protein>
    <submittedName>
        <fullName evidence="1">Uncharacterized protein</fullName>
    </submittedName>
</protein>
<evidence type="ECO:0000313" key="1">
    <source>
        <dbReference type="EMBL" id="KAK7810180.1"/>
    </source>
</evidence>